<dbReference type="AlphaFoldDB" id="A0A9W7FNS8"/>
<proteinExistence type="predicted"/>
<feature type="signal peptide" evidence="2">
    <location>
        <begin position="1"/>
        <end position="22"/>
    </location>
</feature>
<sequence>MIRPTFPLPLIVLLVTLASSLSFSWTSFIPSASRQRPTGSGIDPPSPPSPPNGGVNPWFRFDGDGGRGGNGYGLLTSAAAVATVNDVQQQRGREEDKDKNNNSFANFSSNLSQFLKSLSSKLPKLPKLPRSRSPPPNPLSTTLITSLTCPTSPLLPPSLLSQIYRELNLNTKTLNSTTVTSLSLIIKQYYLSQNYPLCGLTSASISENGAVTLKVIEPKLTKSKPLIIQGMKEVIDLGLNKTQSIKSYKKELLKKNQKIPDNLMAGLNTTYVPVKCKTKANTILKGMNLKPGETFKWDNNIWRQLENNINFEHIKAKISSSNSEEVRIDVTVVEKPSRNLEYGVNKNLYSGEWEGECYFGHSNFLGGFERLGVEGKRGGGDDNASWRVKYGDDNLGKKGGYELNIFNDFIASTQQESSEMFKVVNNFGLPKIPTSLPGLNSLKGRLFKAEEEDVTDTTDITESSPFSSDSETSTPPLNKNPNDTFARRGVSYTLKKPFTRIFTNSEITTSLEQTENYNGDREYLGQVNVELGPVVSDLPWRLGRHSVLTRIDLGGRGRDVGGVKPYSSTTVVSKDVVPITGVGGEGVDEPICLASRTSMVVCGEGMPNFEMRRKGNECRIRGYKGHGSVSQAAIGTLELRIPTNIQKKVLKNSSVLFFVDGCLTKSAEAPVEGNEKLFEKKYCAGIGARVGVMGIPLKVDFGMNKEGEIVRSVALGGDFSI</sequence>
<dbReference type="OrthoDB" id="40139at2759"/>
<accession>A0A9W7FNS8</accession>
<protein>
    <recommendedName>
        <fullName evidence="5">Bacterial surface antigen (D15) domain-containing protein</fullName>
    </recommendedName>
</protein>
<feature type="chain" id="PRO_5040819396" description="Bacterial surface antigen (D15) domain-containing protein" evidence="2">
    <location>
        <begin position="23"/>
        <end position="721"/>
    </location>
</feature>
<evidence type="ECO:0000256" key="1">
    <source>
        <dbReference type="SAM" id="MobiDB-lite"/>
    </source>
</evidence>
<dbReference type="Proteomes" id="UP001165122">
    <property type="component" value="Unassembled WGS sequence"/>
</dbReference>
<reference evidence="4" key="1">
    <citation type="journal article" date="2023" name="Commun. Biol.">
        <title>Genome analysis of Parmales, the sister group of diatoms, reveals the evolutionary specialization of diatoms from phago-mixotrophs to photoautotrophs.</title>
        <authorList>
            <person name="Ban H."/>
            <person name="Sato S."/>
            <person name="Yoshikawa S."/>
            <person name="Yamada K."/>
            <person name="Nakamura Y."/>
            <person name="Ichinomiya M."/>
            <person name="Sato N."/>
            <person name="Blanc-Mathieu R."/>
            <person name="Endo H."/>
            <person name="Kuwata A."/>
            <person name="Ogata H."/>
        </authorList>
    </citation>
    <scope>NUCLEOTIDE SEQUENCE [LARGE SCALE GENOMIC DNA]</scope>
    <source>
        <strain evidence="4">NIES 3700</strain>
    </source>
</reference>
<keyword evidence="4" id="KW-1185">Reference proteome</keyword>
<feature type="region of interest" description="Disordered" evidence="1">
    <location>
        <begin position="452"/>
        <end position="485"/>
    </location>
</feature>
<keyword evidence="2" id="KW-0732">Signal</keyword>
<comment type="caution">
    <text evidence="3">The sequence shown here is derived from an EMBL/GenBank/DDBJ whole genome shotgun (WGS) entry which is preliminary data.</text>
</comment>
<dbReference type="EMBL" id="BRXW01000229">
    <property type="protein sequence ID" value="GMI15323.1"/>
    <property type="molecule type" value="Genomic_DNA"/>
</dbReference>
<feature type="region of interest" description="Disordered" evidence="1">
    <location>
        <begin position="34"/>
        <end position="62"/>
    </location>
</feature>
<feature type="compositionally biased region" description="Low complexity" evidence="1">
    <location>
        <begin position="457"/>
        <end position="476"/>
    </location>
</feature>
<organism evidence="3 4">
    <name type="scientific">Triparma laevis f. longispina</name>
    <dbReference type="NCBI Taxonomy" id="1714387"/>
    <lineage>
        <taxon>Eukaryota</taxon>
        <taxon>Sar</taxon>
        <taxon>Stramenopiles</taxon>
        <taxon>Ochrophyta</taxon>
        <taxon>Bolidophyceae</taxon>
        <taxon>Parmales</taxon>
        <taxon>Triparmaceae</taxon>
        <taxon>Triparma</taxon>
    </lineage>
</organism>
<evidence type="ECO:0000256" key="2">
    <source>
        <dbReference type="SAM" id="SignalP"/>
    </source>
</evidence>
<feature type="region of interest" description="Disordered" evidence="1">
    <location>
        <begin position="123"/>
        <end position="142"/>
    </location>
</feature>
<evidence type="ECO:0000313" key="4">
    <source>
        <dbReference type="Proteomes" id="UP001165122"/>
    </source>
</evidence>
<name>A0A9W7FNS8_9STRA</name>
<gene>
    <name evidence="3" type="ORF">TrLO_g10505</name>
</gene>
<evidence type="ECO:0008006" key="5">
    <source>
        <dbReference type="Google" id="ProtNLM"/>
    </source>
</evidence>
<evidence type="ECO:0000313" key="3">
    <source>
        <dbReference type="EMBL" id="GMI15323.1"/>
    </source>
</evidence>